<dbReference type="Pfam" id="PF08863">
    <property type="entry name" value="YolD"/>
    <property type="match status" value="1"/>
</dbReference>
<dbReference type="InterPro" id="IPR014962">
    <property type="entry name" value="YolD"/>
</dbReference>
<accession>A0ABW5P8M1</accession>
<dbReference type="RefSeq" id="WP_377600416.1">
    <property type="nucleotide sequence ID" value="NZ_JBHUME010000005.1"/>
</dbReference>
<dbReference type="EMBL" id="JBHUME010000005">
    <property type="protein sequence ID" value="MFD2611595.1"/>
    <property type="molecule type" value="Genomic_DNA"/>
</dbReference>
<reference evidence="2" key="1">
    <citation type="journal article" date="2019" name="Int. J. Syst. Evol. Microbiol.">
        <title>The Global Catalogue of Microorganisms (GCM) 10K type strain sequencing project: providing services to taxonomists for standard genome sequencing and annotation.</title>
        <authorList>
            <consortium name="The Broad Institute Genomics Platform"/>
            <consortium name="The Broad Institute Genome Sequencing Center for Infectious Disease"/>
            <person name="Wu L."/>
            <person name="Ma J."/>
        </authorList>
    </citation>
    <scope>NUCLEOTIDE SEQUENCE [LARGE SCALE GENOMIC DNA]</scope>
    <source>
        <strain evidence="2">KCTC 3950</strain>
    </source>
</reference>
<protein>
    <submittedName>
        <fullName evidence="1">YolD-like family protein</fullName>
    </submittedName>
</protein>
<gene>
    <name evidence="1" type="ORF">ACFSUF_04070</name>
</gene>
<dbReference type="Proteomes" id="UP001597541">
    <property type="component" value="Unassembled WGS sequence"/>
</dbReference>
<sequence>MRWETKYILPEHREAILKQKEERSRRTRKELDEQRWGEINELITDCYEFRVPIKLHLFDYHEDLIIQGVIEKVDPIGSRLMINGDWFKVENIQEAE</sequence>
<keyword evidence="2" id="KW-1185">Reference proteome</keyword>
<evidence type="ECO:0000313" key="1">
    <source>
        <dbReference type="EMBL" id="MFD2611595.1"/>
    </source>
</evidence>
<comment type="caution">
    <text evidence="1">The sequence shown here is derived from an EMBL/GenBank/DDBJ whole genome shotgun (WGS) entry which is preliminary data.</text>
</comment>
<evidence type="ECO:0000313" key="2">
    <source>
        <dbReference type="Proteomes" id="UP001597541"/>
    </source>
</evidence>
<proteinExistence type="predicted"/>
<organism evidence="1 2">
    <name type="scientific">Paenibacillus gansuensis</name>
    <dbReference type="NCBI Taxonomy" id="306542"/>
    <lineage>
        <taxon>Bacteria</taxon>
        <taxon>Bacillati</taxon>
        <taxon>Bacillota</taxon>
        <taxon>Bacilli</taxon>
        <taxon>Bacillales</taxon>
        <taxon>Paenibacillaceae</taxon>
        <taxon>Paenibacillus</taxon>
    </lineage>
</organism>
<name>A0ABW5P8M1_9BACL</name>